<feature type="region of interest" description="Disordered" evidence="1">
    <location>
        <begin position="38"/>
        <end position="57"/>
    </location>
</feature>
<reference evidence="2 3" key="1">
    <citation type="submission" date="2019-11" db="EMBL/GenBank/DDBJ databases">
        <authorList>
            <person name="Holert J."/>
        </authorList>
    </citation>
    <scope>NUCLEOTIDE SEQUENCE [LARGE SCALE GENOMIC DNA]</scope>
    <source>
        <strain evidence="2">BC8_1</strain>
    </source>
</reference>
<organism evidence="2 3">
    <name type="scientific">Mycolicibacterium vanbaalenii</name>
    <name type="common">Mycobacterium vanbaalenii</name>
    <dbReference type="NCBI Taxonomy" id="110539"/>
    <lineage>
        <taxon>Bacteria</taxon>
        <taxon>Bacillati</taxon>
        <taxon>Actinomycetota</taxon>
        <taxon>Actinomycetes</taxon>
        <taxon>Mycobacteriales</taxon>
        <taxon>Mycobacteriaceae</taxon>
        <taxon>Mycolicibacterium</taxon>
    </lineage>
</organism>
<feature type="compositionally biased region" description="Basic and acidic residues" evidence="1">
    <location>
        <begin position="1"/>
        <end position="13"/>
    </location>
</feature>
<evidence type="ECO:0000256" key="1">
    <source>
        <dbReference type="SAM" id="MobiDB-lite"/>
    </source>
</evidence>
<proteinExistence type="predicted"/>
<dbReference type="RefSeq" id="WP_234897561.1">
    <property type="nucleotide sequence ID" value="NZ_CACSIP010000028.1"/>
</dbReference>
<protein>
    <submittedName>
        <fullName evidence="2">Uncharacterized protein</fullName>
    </submittedName>
</protein>
<accession>A0A5S9R318</accession>
<keyword evidence="3" id="KW-1185">Reference proteome</keyword>
<gene>
    <name evidence="2" type="ORF">AELLOGFF_05044</name>
</gene>
<sequence>MDHECEGSGRELPDGPPPDRATACPVCGREIRVDTEETANGSSFVIGRHQKVTQESP</sequence>
<evidence type="ECO:0000313" key="2">
    <source>
        <dbReference type="EMBL" id="CAA0127016.1"/>
    </source>
</evidence>
<dbReference type="Proteomes" id="UP000430146">
    <property type="component" value="Unassembled WGS sequence"/>
</dbReference>
<evidence type="ECO:0000313" key="3">
    <source>
        <dbReference type="Proteomes" id="UP000430146"/>
    </source>
</evidence>
<feature type="region of interest" description="Disordered" evidence="1">
    <location>
        <begin position="1"/>
        <end position="23"/>
    </location>
</feature>
<dbReference type="AlphaFoldDB" id="A0A5S9R318"/>
<dbReference type="EMBL" id="CACSIP010000028">
    <property type="protein sequence ID" value="CAA0127016.1"/>
    <property type="molecule type" value="Genomic_DNA"/>
</dbReference>
<name>A0A5S9R318_MYCVN</name>